<keyword evidence="4" id="KW-0804">Transcription</keyword>
<keyword evidence="7" id="KW-0648">Protein biosynthesis</keyword>
<protein>
    <submittedName>
        <fullName evidence="7">Transcription initiation factor TFIID subunit 9</fullName>
    </submittedName>
</protein>
<evidence type="ECO:0000313" key="7">
    <source>
        <dbReference type="EMBL" id="OEJ88212.1"/>
    </source>
</evidence>
<comment type="caution">
    <text evidence="7">The sequence shown here is derived from an EMBL/GenBank/DDBJ whole genome shotgun (WGS) entry which is preliminary data.</text>
</comment>
<evidence type="ECO:0000256" key="6">
    <source>
        <dbReference type="SAM" id="MobiDB-lite"/>
    </source>
</evidence>
<dbReference type="GO" id="GO:0003743">
    <property type="term" value="F:translation initiation factor activity"/>
    <property type="evidence" value="ECO:0007669"/>
    <property type="project" value="UniProtKB-KW"/>
</dbReference>
<dbReference type="GO" id="GO:0016251">
    <property type="term" value="F:RNA polymerase II general transcription initiation factor activity"/>
    <property type="evidence" value="ECO:0007669"/>
    <property type="project" value="TreeGrafter"/>
</dbReference>
<dbReference type="Gene3D" id="1.10.20.10">
    <property type="entry name" value="Histone, subunit A"/>
    <property type="match status" value="1"/>
</dbReference>
<keyword evidence="8" id="KW-1185">Reference proteome</keyword>
<comment type="similarity">
    <text evidence="2">Belongs to the TAF9 family.</text>
</comment>
<dbReference type="EMBL" id="LPNL01000004">
    <property type="protein sequence ID" value="OEJ88212.1"/>
    <property type="molecule type" value="Genomic_DNA"/>
</dbReference>
<dbReference type="OrthoDB" id="341924at2759"/>
<reference evidence="8" key="1">
    <citation type="journal article" date="2016" name="Genome Announc.">
        <title>Genome sequences of three species of Hanseniaspora isolated from spontaneous wine fermentations.</title>
        <authorList>
            <person name="Sternes P.R."/>
            <person name="Lee D."/>
            <person name="Kutyna D.R."/>
            <person name="Borneman A.R."/>
        </authorList>
    </citation>
    <scope>NUCLEOTIDE SEQUENCE [LARGE SCALE GENOMIC DNA]</scope>
    <source>
        <strain evidence="8">AWRI3578</strain>
    </source>
</reference>
<dbReference type="PANTHER" id="PTHR48068">
    <property type="entry name" value="TAF9 RNA POLYMERASE II, TATA BOX-BINDING PROTEIN (TBP)-ASSOCIATED FACTOR"/>
    <property type="match status" value="1"/>
</dbReference>
<keyword evidence="7" id="KW-0396">Initiation factor</keyword>
<dbReference type="InterPro" id="IPR003162">
    <property type="entry name" value="TFIID-31"/>
</dbReference>
<evidence type="ECO:0000256" key="3">
    <source>
        <dbReference type="ARBA" id="ARBA00023015"/>
    </source>
</evidence>
<evidence type="ECO:0000256" key="4">
    <source>
        <dbReference type="ARBA" id="ARBA00023163"/>
    </source>
</evidence>
<feature type="region of interest" description="Disordered" evidence="6">
    <location>
        <begin position="1"/>
        <end position="20"/>
    </location>
</feature>
<dbReference type="GO" id="GO:0051123">
    <property type="term" value="P:RNA polymerase II preinitiation complex assembly"/>
    <property type="evidence" value="ECO:0007669"/>
    <property type="project" value="TreeGrafter"/>
</dbReference>
<dbReference type="AlphaFoldDB" id="A0A1E5RMT9"/>
<keyword evidence="5" id="KW-0539">Nucleus</keyword>
<evidence type="ECO:0000313" key="8">
    <source>
        <dbReference type="Proteomes" id="UP000095605"/>
    </source>
</evidence>
<dbReference type="GO" id="GO:0000124">
    <property type="term" value="C:SAGA complex"/>
    <property type="evidence" value="ECO:0007669"/>
    <property type="project" value="TreeGrafter"/>
</dbReference>
<organism evidence="7 8">
    <name type="scientific">Hanseniaspora opuntiae</name>
    <dbReference type="NCBI Taxonomy" id="211096"/>
    <lineage>
        <taxon>Eukaryota</taxon>
        <taxon>Fungi</taxon>
        <taxon>Dikarya</taxon>
        <taxon>Ascomycota</taxon>
        <taxon>Saccharomycotina</taxon>
        <taxon>Saccharomycetes</taxon>
        <taxon>Saccharomycodales</taxon>
        <taxon>Saccharomycodaceae</taxon>
        <taxon>Hanseniaspora</taxon>
    </lineage>
</organism>
<evidence type="ECO:0000256" key="1">
    <source>
        <dbReference type="ARBA" id="ARBA00004123"/>
    </source>
</evidence>
<keyword evidence="3" id="KW-0805">Transcription regulation</keyword>
<dbReference type="Proteomes" id="UP000095605">
    <property type="component" value="Unassembled WGS sequence"/>
</dbReference>
<dbReference type="Pfam" id="PF02291">
    <property type="entry name" value="TFIID-31kDa"/>
    <property type="match status" value="1"/>
</dbReference>
<dbReference type="CDD" id="cd07979">
    <property type="entry name" value="HFD_TAF9"/>
    <property type="match status" value="1"/>
</dbReference>
<dbReference type="GO" id="GO:0046982">
    <property type="term" value="F:protein heterodimerization activity"/>
    <property type="evidence" value="ECO:0007669"/>
    <property type="project" value="InterPro"/>
</dbReference>
<accession>A0A1E5RMT9</accession>
<dbReference type="PANTHER" id="PTHR48068:SF4">
    <property type="entry name" value="TATA-BOX BINDING PROTEIN ASSOCIATED FACTOR 9"/>
    <property type="match status" value="1"/>
</dbReference>
<proteinExistence type="inferred from homology"/>
<comment type="subcellular location">
    <subcellularLocation>
        <location evidence="1">Nucleus</location>
    </subcellularLocation>
</comment>
<dbReference type="SUPFAM" id="SSF47113">
    <property type="entry name" value="Histone-fold"/>
    <property type="match status" value="1"/>
</dbReference>
<dbReference type="GO" id="GO:0005669">
    <property type="term" value="C:transcription factor TFIID complex"/>
    <property type="evidence" value="ECO:0007669"/>
    <property type="project" value="TreeGrafter"/>
</dbReference>
<evidence type="ECO:0000256" key="5">
    <source>
        <dbReference type="ARBA" id="ARBA00023242"/>
    </source>
</evidence>
<name>A0A1E5RMT9_9ASCO</name>
<dbReference type="InterPro" id="IPR051431">
    <property type="entry name" value="TFIID_subunit_9"/>
</dbReference>
<evidence type="ECO:0000256" key="2">
    <source>
        <dbReference type="ARBA" id="ARBA00007646"/>
    </source>
</evidence>
<dbReference type="InterPro" id="IPR009072">
    <property type="entry name" value="Histone-fold"/>
</dbReference>
<gene>
    <name evidence="7" type="ORF">AWRI3578_g1763</name>
</gene>
<sequence length="202" mass="23168">MNSSDSKNVINGTKNTPANEQLLKSNIPRDLKTLHLLLGAHGIDEYEDTVLLQLLDFSYRYTKEILKEALEYNEFAVVNQPKPLPAPIHTRSNVNGEPSTIDINHTDNTDELRKKVLNGSRMTVDDLRLAINTKTQFQFKQVSQPKELMLQLAQERNKKPLPKLPAQYGMRLPPEKYCLTNVENMTEELEQETETPLKKLKQ</sequence>
<dbReference type="GO" id="GO:0003713">
    <property type="term" value="F:transcription coactivator activity"/>
    <property type="evidence" value="ECO:0007669"/>
    <property type="project" value="TreeGrafter"/>
</dbReference>